<sequence length="170" mass="20038">MRYSFSLILIVFICVSCKILNVAEDLDKNFEKIERADYFLYFYPDSQIYIKKDKSSNRFTVFLNVMLDSNLNFTKGSLKLIQDNKYIGSIAISKVVSIGNFKFLYINLDKNNFTLMSKALTPYKKLVFLFNDDSFQVWTKDTLEYDSRFIDVNFKSTKNTLEYAFKNKIL</sequence>
<accession>A0A0A7UZ31</accession>
<evidence type="ECO:0000313" key="1">
    <source>
        <dbReference type="EMBL" id="AJA90668.1"/>
    </source>
</evidence>
<dbReference type="Proteomes" id="UP000030940">
    <property type="component" value="Plasmid cp26"/>
</dbReference>
<keyword evidence="1" id="KW-0614">Plasmid</keyword>
<name>A0A0A7UZ31_9SPIR</name>
<keyword evidence="2" id="KW-1185">Reference proteome</keyword>
<reference evidence="1 2" key="1">
    <citation type="journal article" date="2015" name="Genome Announc.">
        <title>Genome Sequence of Borrelia chilensis VA1, a South American Member of the Lyme Borreliosis Group.</title>
        <authorList>
            <person name="Huang W."/>
            <person name="Ojaimi C."/>
            <person name="Fallon J.T."/>
            <person name="Travisany D."/>
            <person name="Maass A."/>
            <person name="Ivanova L."/>
            <person name="Tomova A."/>
            <person name="Gonzalez-Acuna D."/>
            <person name="Godfrey H.P."/>
            <person name="Cabello F.C."/>
        </authorList>
    </citation>
    <scope>NUCLEOTIDE SEQUENCE [LARGE SCALE GENOMIC DNA]</scope>
    <source>
        <strain evidence="1 2">VA1</strain>
        <plasmid evidence="1">cp26</plasmid>
    </source>
</reference>
<dbReference type="KEGG" id="bchi:OY14_04270"/>
<gene>
    <name evidence="1" type="ORF">OY14_04270</name>
</gene>
<proteinExistence type="predicted"/>
<dbReference type="HOGENOM" id="CLU_139000_0_0_12"/>
<organism evidence="1 2">
    <name type="scientific">Borreliella chilensis</name>
    <dbReference type="NCBI Taxonomy" id="1245910"/>
    <lineage>
        <taxon>Bacteria</taxon>
        <taxon>Pseudomonadati</taxon>
        <taxon>Spirochaetota</taxon>
        <taxon>Spirochaetia</taxon>
        <taxon>Spirochaetales</taxon>
        <taxon>Borreliaceae</taxon>
        <taxon>Borreliella</taxon>
    </lineage>
</organism>
<dbReference type="AlphaFoldDB" id="A0A0A7UZ31"/>
<geneLocation type="plasmid" evidence="1 2">
    <name>cp26</name>
</geneLocation>
<dbReference type="EMBL" id="CP009911">
    <property type="protein sequence ID" value="AJA90668.1"/>
    <property type="molecule type" value="Genomic_DNA"/>
</dbReference>
<evidence type="ECO:0000313" key="2">
    <source>
        <dbReference type="Proteomes" id="UP000030940"/>
    </source>
</evidence>
<protein>
    <submittedName>
        <fullName evidence="1">Uncharacterized protein</fullName>
    </submittedName>
</protein>